<dbReference type="AlphaFoldDB" id="A0AAD7AN30"/>
<evidence type="ECO:0000313" key="3">
    <source>
        <dbReference type="Proteomes" id="UP001218218"/>
    </source>
</evidence>
<reference evidence="2" key="1">
    <citation type="submission" date="2023-03" db="EMBL/GenBank/DDBJ databases">
        <title>Massive genome expansion in bonnet fungi (Mycena s.s.) driven by repeated elements and novel gene families across ecological guilds.</title>
        <authorList>
            <consortium name="Lawrence Berkeley National Laboratory"/>
            <person name="Harder C.B."/>
            <person name="Miyauchi S."/>
            <person name="Viragh M."/>
            <person name="Kuo A."/>
            <person name="Thoen E."/>
            <person name="Andreopoulos B."/>
            <person name="Lu D."/>
            <person name="Skrede I."/>
            <person name="Drula E."/>
            <person name="Henrissat B."/>
            <person name="Morin E."/>
            <person name="Kohler A."/>
            <person name="Barry K."/>
            <person name="LaButti K."/>
            <person name="Morin E."/>
            <person name="Salamov A."/>
            <person name="Lipzen A."/>
            <person name="Mereny Z."/>
            <person name="Hegedus B."/>
            <person name="Baldrian P."/>
            <person name="Stursova M."/>
            <person name="Weitz H."/>
            <person name="Taylor A."/>
            <person name="Grigoriev I.V."/>
            <person name="Nagy L.G."/>
            <person name="Martin F."/>
            <person name="Kauserud H."/>
        </authorList>
    </citation>
    <scope>NUCLEOTIDE SEQUENCE</scope>
    <source>
        <strain evidence="2">CBHHK002</strain>
    </source>
</reference>
<gene>
    <name evidence="2" type="ORF">DFH08DRAFT_798283</name>
</gene>
<dbReference type="EMBL" id="JARIHO010000003">
    <property type="protein sequence ID" value="KAJ7363810.1"/>
    <property type="molecule type" value="Genomic_DNA"/>
</dbReference>
<feature type="compositionally biased region" description="Low complexity" evidence="1">
    <location>
        <begin position="48"/>
        <end position="58"/>
    </location>
</feature>
<feature type="region of interest" description="Disordered" evidence="1">
    <location>
        <begin position="86"/>
        <end position="123"/>
    </location>
</feature>
<accession>A0AAD7AN30</accession>
<feature type="compositionally biased region" description="Polar residues" evidence="1">
    <location>
        <begin position="86"/>
        <end position="104"/>
    </location>
</feature>
<feature type="compositionally biased region" description="Basic residues" evidence="1">
    <location>
        <begin position="196"/>
        <end position="208"/>
    </location>
</feature>
<proteinExistence type="predicted"/>
<protein>
    <submittedName>
        <fullName evidence="2">Uncharacterized protein</fullName>
    </submittedName>
</protein>
<feature type="region of interest" description="Disordered" evidence="1">
    <location>
        <begin position="230"/>
        <end position="258"/>
    </location>
</feature>
<dbReference type="Proteomes" id="UP001218218">
    <property type="component" value="Unassembled WGS sequence"/>
</dbReference>
<feature type="compositionally biased region" description="Polar residues" evidence="1">
    <location>
        <begin position="184"/>
        <end position="195"/>
    </location>
</feature>
<evidence type="ECO:0000313" key="2">
    <source>
        <dbReference type="EMBL" id="KAJ7363810.1"/>
    </source>
</evidence>
<keyword evidence="3" id="KW-1185">Reference proteome</keyword>
<name>A0AAD7AN30_9AGAR</name>
<comment type="caution">
    <text evidence="2">The sequence shown here is derived from an EMBL/GenBank/DDBJ whole genome shotgun (WGS) entry which is preliminary data.</text>
</comment>
<feature type="region of interest" description="Disordered" evidence="1">
    <location>
        <begin position="26"/>
        <end position="65"/>
    </location>
</feature>
<evidence type="ECO:0000256" key="1">
    <source>
        <dbReference type="SAM" id="MobiDB-lite"/>
    </source>
</evidence>
<feature type="region of interest" description="Disordered" evidence="1">
    <location>
        <begin position="145"/>
        <end position="216"/>
    </location>
</feature>
<organism evidence="2 3">
    <name type="scientific">Mycena albidolilacea</name>
    <dbReference type="NCBI Taxonomy" id="1033008"/>
    <lineage>
        <taxon>Eukaryota</taxon>
        <taxon>Fungi</taxon>
        <taxon>Dikarya</taxon>
        <taxon>Basidiomycota</taxon>
        <taxon>Agaricomycotina</taxon>
        <taxon>Agaricomycetes</taxon>
        <taxon>Agaricomycetidae</taxon>
        <taxon>Agaricales</taxon>
        <taxon>Marasmiineae</taxon>
        <taxon>Mycenaceae</taxon>
        <taxon>Mycena</taxon>
    </lineage>
</organism>
<sequence>MSSHDFSPGHWVLVAVPEAHIDPTLCSAEQTTRRQKDIGELSEGNPASSSSKQHSSSHTFNQHPDLEGYAGECAWAPKRLFSTESLVNEQPPSPHTNLADNTDQYPLEPTQPSSPAPVSGNEMDFLIPLPLDVVQVSERLKQKRKRLSSAEAPETLQNLENSKSQERNIRRLTRRSSSRLQALESDQYQAQTFLKSKNRRGAKKPNVKPKKEGPQIMCTFPGCLGRDLMPPTFTRPSDLARHSKKHQQEPYSGPDPSLLCGWCDNPKPFSREDALGQHRKLPREV</sequence>